<dbReference type="Proteomes" id="UP001597369">
    <property type="component" value="Unassembled WGS sequence"/>
</dbReference>
<dbReference type="EMBL" id="JBHUHV010000046">
    <property type="protein sequence ID" value="MFD2068151.1"/>
    <property type="molecule type" value="Genomic_DNA"/>
</dbReference>
<sequence length="161" mass="18878">MRHEKGKLVSNNYRLRYSWHKLTPMVLAEIYSNEFAKVEVNLEHKFIQVTWLQHTSGTPAREVLEVALQFARGEGLTNWLHDMRKIDYITLAGQSWTANEFFAAFDYELHHRLAWVASPKSIDMVPDALIQEAIRQNPVLAKIVEMRVFLDMETAEYWLSQ</sequence>
<evidence type="ECO:0000313" key="2">
    <source>
        <dbReference type="Proteomes" id="UP001597369"/>
    </source>
</evidence>
<evidence type="ECO:0008006" key="3">
    <source>
        <dbReference type="Google" id="ProtNLM"/>
    </source>
</evidence>
<name>A0ABW4X186_9BACT</name>
<comment type="caution">
    <text evidence="1">The sequence shown here is derived from an EMBL/GenBank/DDBJ whole genome shotgun (WGS) entry which is preliminary data.</text>
</comment>
<gene>
    <name evidence="1" type="ORF">ACFSKU_14755</name>
</gene>
<organism evidence="1 2">
    <name type="scientific">Pontibacter silvestris</name>
    <dbReference type="NCBI Taxonomy" id="2305183"/>
    <lineage>
        <taxon>Bacteria</taxon>
        <taxon>Pseudomonadati</taxon>
        <taxon>Bacteroidota</taxon>
        <taxon>Cytophagia</taxon>
        <taxon>Cytophagales</taxon>
        <taxon>Hymenobacteraceae</taxon>
        <taxon>Pontibacter</taxon>
    </lineage>
</organism>
<reference evidence="2" key="1">
    <citation type="journal article" date="2019" name="Int. J. Syst. Evol. Microbiol.">
        <title>The Global Catalogue of Microorganisms (GCM) 10K type strain sequencing project: providing services to taxonomists for standard genome sequencing and annotation.</title>
        <authorList>
            <consortium name="The Broad Institute Genomics Platform"/>
            <consortium name="The Broad Institute Genome Sequencing Center for Infectious Disease"/>
            <person name="Wu L."/>
            <person name="Ma J."/>
        </authorList>
    </citation>
    <scope>NUCLEOTIDE SEQUENCE [LARGE SCALE GENOMIC DNA]</scope>
    <source>
        <strain evidence="2">JCM 16545</strain>
    </source>
</reference>
<keyword evidence="2" id="KW-1185">Reference proteome</keyword>
<dbReference type="RefSeq" id="WP_229963122.1">
    <property type="nucleotide sequence ID" value="NZ_JAJJWI010000056.1"/>
</dbReference>
<evidence type="ECO:0000313" key="1">
    <source>
        <dbReference type="EMBL" id="MFD2068151.1"/>
    </source>
</evidence>
<proteinExistence type="predicted"/>
<accession>A0ABW4X186</accession>
<protein>
    <recommendedName>
        <fullName evidence="3">STAS/SEC14 domain-containing protein</fullName>
    </recommendedName>
</protein>